<feature type="compositionally biased region" description="Low complexity" evidence="2">
    <location>
        <begin position="824"/>
        <end position="855"/>
    </location>
</feature>
<feature type="domain" description="UDENN" evidence="3">
    <location>
        <begin position="270"/>
        <end position="807"/>
    </location>
</feature>
<dbReference type="GeneID" id="92181193"/>
<feature type="compositionally biased region" description="Low complexity" evidence="2">
    <location>
        <begin position="204"/>
        <end position="240"/>
    </location>
</feature>
<sequence length="980" mass="104459">MPSTSPLVLSKEENDPDSGDISLFAPGLVVAGDPSQSYRVPPPPLSSRQSSRSRDRDRDVSAPVPQRLFSKSLFASSSSSSSTRGDSASSPRPAPSPNDNANSGGRAVVSLNEDDDDLEGEDDGDVTPLGGPSFWGLDSKNQRPSSAQPSSSSRMGASSSRQEAAGAHPTSSTMVRPNGNTRRTSSNLGRSRSLNVRLPSVDLSTSSTTGGTRAGFGSSHYGSNGTSSSSSSAARAGPSSRLGWTRRPGEPRPPPMVNEMTSRKMSRWIKEVVVCNFDLERGPVVERRAGGRRWGPGEKENVAFSSFPDTSLFSEGSILFSFKIRHIPPDPSSLAQPEPPSPMPDRVTKTVEEEMFDLAVGAVGDPPGEAEVLSGGNGAAGVLGQGGLMSSGQKADEYRKWDERGREWLYGFVWFEQRRDKAITRGYMQKSLVILTHLPFPALFSAVLQKVAPVFFEHGYSALEVACHSIASWPDPNPDSILELPLMSEIITTKLPDTTESPQIGKAFGITSPTLSLPILAAMPTATPLRAFANFLPALWSLWECLILAEPVLVIAPDPKTCSEIVWWLRDLLRPIPPAGDFRPYLHIHDHDFSLLVNSNKPQPGVVVGVTNPFFRNAASHWPNVISIPSQRPRRMVSNGVSPAPAPSPMGRDQPEGFVSRRHRSVQKDRALLKKLEGLVLEGKLDDPEGNEALRTHFQQLTERFLVPLNRYFQTLVPTLATASPSPVPTSPSTTQPTPSPSTTSIRPFSLPAFLTHLRNHGPNPLAFKTKGLSTKSRVESDFYASFCMSATFARWLSARVDSLGLAFAAQSSNGVTGNTLTVPGQSSTSGLSPSSASQSRSPSRSPLPSVTSPSNKYSTPTKSPRPSLPRSGSASIGLGISGPISIDTERRSPELASNELLGGIGDGGGSSDKSRLSSDDSGWRDSLESGDSRVGPNGGGGFGQGYGGFGLGLGGAAVYEYGRRKSEGAVKATGGRGRK</sequence>
<dbReference type="RefSeq" id="XP_066802419.1">
    <property type="nucleotide sequence ID" value="XM_066947040.1"/>
</dbReference>
<dbReference type="EMBL" id="JBCAWK010000007">
    <property type="protein sequence ID" value="KAK8853233.1"/>
    <property type="molecule type" value="Genomic_DNA"/>
</dbReference>
<reference evidence="4 5" key="1">
    <citation type="journal article" date="2024" name="bioRxiv">
        <title>Comparative genomics of Cryptococcus and Kwoniella reveals pathogenesis evolution and contrasting karyotype dynamics via intercentromeric recombination or chromosome fusion.</title>
        <authorList>
            <person name="Coelho M.A."/>
            <person name="David-Palma M."/>
            <person name="Shea T."/>
            <person name="Bowers K."/>
            <person name="McGinley-Smith S."/>
            <person name="Mohammad A.W."/>
            <person name="Gnirke A."/>
            <person name="Yurkov A.M."/>
            <person name="Nowrousian M."/>
            <person name="Sun S."/>
            <person name="Cuomo C.A."/>
            <person name="Heitman J."/>
        </authorList>
    </citation>
    <scope>NUCLEOTIDE SEQUENCE [LARGE SCALE GENOMIC DNA]</scope>
    <source>
        <strain evidence="4 5">CBS 13917</strain>
    </source>
</reference>
<protein>
    <recommendedName>
        <fullName evidence="3">UDENN domain-containing protein</fullName>
    </recommendedName>
</protein>
<feature type="compositionally biased region" description="Low complexity" evidence="2">
    <location>
        <begin position="61"/>
        <end position="104"/>
    </location>
</feature>
<evidence type="ECO:0000259" key="3">
    <source>
        <dbReference type="PROSITE" id="PS50211"/>
    </source>
</evidence>
<dbReference type="Proteomes" id="UP001388673">
    <property type="component" value="Unassembled WGS sequence"/>
</dbReference>
<dbReference type="InterPro" id="IPR024224">
    <property type="entry name" value="DENND6"/>
</dbReference>
<feature type="compositionally biased region" description="Low complexity" evidence="2">
    <location>
        <begin position="142"/>
        <end position="162"/>
    </location>
</feature>
<feature type="region of interest" description="Disordered" evidence="2">
    <location>
        <begin position="815"/>
        <end position="887"/>
    </location>
</feature>
<evidence type="ECO:0000313" key="5">
    <source>
        <dbReference type="Proteomes" id="UP001388673"/>
    </source>
</evidence>
<dbReference type="InterPro" id="IPR037516">
    <property type="entry name" value="Tripartite_DENN"/>
</dbReference>
<feature type="compositionally biased region" description="Low complexity" evidence="2">
    <location>
        <begin position="731"/>
        <end position="745"/>
    </location>
</feature>
<feature type="compositionally biased region" description="Polar residues" evidence="2">
    <location>
        <begin position="856"/>
        <end position="865"/>
    </location>
</feature>
<feature type="compositionally biased region" description="Polar residues" evidence="2">
    <location>
        <begin position="169"/>
        <end position="194"/>
    </location>
</feature>
<organism evidence="4 5">
    <name type="scientific">Kwoniella newhampshirensis</name>
    <dbReference type="NCBI Taxonomy" id="1651941"/>
    <lineage>
        <taxon>Eukaryota</taxon>
        <taxon>Fungi</taxon>
        <taxon>Dikarya</taxon>
        <taxon>Basidiomycota</taxon>
        <taxon>Agaricomycotina</taxon>
        <taxon>Tremellomycetes</taxon>
        <taxon>Tremellales</taxon>
        <taxon>Cryptococcaceae</taxon>
        <taxon>Kwoniella</taxon>
    </lineage>
</organism>
<dbReference type="PROSITE" id="PS50211">
    <property type="entry name" value="DENN"/>
    <property type="match status" value="1"/>
</dbReference>
<comment type="similarity">
    <text evidence="1">Belongs to the DENND6 family.</text>
</comment>
<feature type="region of interest" description="Disordered" evidence="2">
    <location>
        <begin position="721"/>
        <end position="746"/>
    </location>
</feature>
<feature type="region of interest" description="Disordered" evidence="2">
    <location>
        <begin position="1"/>
        <end position="260"/>
    </location>
</feature>
<feature type="region of interest" description="Disordered" evidence="2">
    <location>
        <begin position="633"/>
        <end position="664"/>
    </location>
</feature>
<keyword evidence="5" id="KW-1185">Reference proteome</keyword>
<evidence type="ECO:0000256" key="1">
    <source>
        <dbReference type="ARBA" id="ARBA00007159"/>
    </source>
</evidence>
<dbReference type="PANTHER" id="PTHR13677:SF0">
    <property type="entry name" value="LD41638P"/>
    <property type="match status" value="1"/>
</dbReference>
<dbReference type="KEGG" id="kne:92181193"/>
<feature type="compositionally biased region" description="Gly residues" evidence="2">
    <location>
        <begin position="937"/>
        <end position="947"/>
    </location>
</feature>
<feature type="compositionally biased region" description="Acidic residues" evidence="2">
    <location>
        <begin position="112"/>
        <end position="125"/>
    </location>
</feature>
<name>A0AAW0YM52_9TREE</name>
<feature type="compositionally biased region" description="Basic and acidic residues" evidence="2">
    <location>
        <begin position="913"/>
        <end position="932"/>
    </location>
</feature>
<proteinExistence type="inferred from homology"/>
<dbReference type="GO" id="GO:0055037">
    <property type="term" value="C:recycling endosome"/>
    <property type="evidence" value="ECO:0007669"/>
    <property type="project" value="TreeGrafter"/>
</dbReference>
<evidence type="ECO:0000313" key="4">
    <source>
        <dbReference type="EMBL" id="KAK8853233.1"/>
    </source>
</evidence>
<gene>
    <name evidence="4" type="ORF">IAR55_003935</name>
</gene>
<feature type="region of interest" description="Disordered" evidence="2">
    <location>
        <begin position="899"/>
        <end position="947"/>
    </location>
</feature>
<dbReference type="PANTHER" id="PTHR13677">
    <property type="entry name" value="LD41638P"/>
    <property type="match status" value="1"/>
</dbReference>
<feature type="compositionally biased region" description="Low complexity" evidence="2">
    <location>
        <begin position="872"/>
        <end position="887"/>
    </location>
</feature>
<comment type="caution">
    <text evidence="4">The sequence shown here is derived from an EMBL/GenBank/DDBJ whole genome shotgun (WGS) entry which is preliminary data.</text>
</comment>
<accession>A0AAW0YM52</accession>
<evidence type="ECO:0000256" key="2">
    <source>
        <dbReference type="SAM" id="MobiDB-lite"/>
    </source>
</evidence>
<dbReference type="GO" id="GO:0005085">
    <property type="term" value="F:guanyl-nucleotide exchange factor activity"/>
    <property type="evidence" value="ECO:0007669"/>
    <property type="project" value="InterPro"/>
</dbReference>
<dbReference type="AlphaFoldDB" id="A0AAW0YM52"/>